<comment type="caution">
    <text evidence="2">The sequence shown here is derived from an EMBL/GenBank/DDBJ whole genome shotgun (WGS) entry which is preliminary data.</text>
</comment>
<protein>
    <recommendedName>
        <fullName evidence="4">Helix-turn-helix domain-containing protein</fullName>
    </recommendedName>
</protein>
<proteinExistence type="predicted"/>
<evidence type="ECO:0000256" key="1">
    <source>
        <dbReference type="SAM" id="MobiDB-lite"/>
    </source>
</evidence>
<evidence type="ECO:0008006" key="4">
    <source>
        <dbReference type="Google" id="ProtNLM"/>
    </source>
</evidence>
<sequence length="410" mass="46886">MVCLFQNYVPLFFHANKQIHVIGGITMPKAKRKHSDTSTDFIAFDELLTKANKKIKTPPVTSHEFDSHSKDDALTLLEDEKQLVNELASVIPNSPEHSPFEESFSSPPIDIFGEGYRFHNLMEHESLTREERQFIDEPLPDPIFHQQTNEEPISPTEPGPSFVVDGQKTSNLVEGNDGNNAYQLLYETFGPIPSREGKNKRLSQELRNQIEHALTMPDIKQSQIATFFGVSSCLVSNIYLKQLAEGDAQNHTYQVLYKEFGEISRKREKRGLSQKLREQITHALTLPNLSQRQIAAFFGVSNFTVNNIYQKHFEEDYDEKMTHQLFHGKFGKISREKNQRIPQKLRNQIEEALTIPYTKQKHVATFFGVSLTTVKEIKQKVKRSKQLADIAKPVASRSSPTLSSNQTDER</sequence>
<feature type="compositionally biased region" description="Polar residues" evidence="1">
    <location>
        <begin position="396"/>
        <end position="410"/>
    </location>
</feature>
<feature type="region of interest" description="Disordered" evidence="1">
    <location>
        <begin position="385"/>
        <end position="410"/>
    </location>
</feature>
<evidence type="ECO:0000313" key="3">
    <source>
        <dbReference type="Proteomes" id="UP000014622"/>
    </source>
</evidence>
<reference evidence="2 3" key="1">
    <citation type="submission" date="2013-06" db="EMBL/GenBank/DDBJ databases">
        <authorList>
            <person name="Weinstock G."/>
            <person name="Sodergren E."/>
            <person name="Lobos E.A."/>
            <person name="Fulton L."/>
            <person name="Fulton R."/>
            <person name="Courtney L."/>
            <person name="Fronick C."/>
            <person name="O'Laughlin M."/>
            <person name="Godfrey J."/>
            <person name="Wilson R.M."/>
            <person name="Miner T."/>
            <person name="Farmer C."/>
            <person name="Delehaunty K."/>
            <person name="Cordes M."/>
            <person name="Minx P."/>
            <person name="Tomlinson C."/>
            <person name="Chen J."/>
            <person name="Wollam A."/>
            <person name="Pepin K.H."/>
            <person name="Bhonagiri V."/>
            <person name="Zhang X."/>
            <person name="Warren W."/>
            <person name="Mitreva M."/>
            <person name="Mardis E.R."/>
            <person name="Wilson R.K."/>
        </authorList>
    </citation>
    <scope>NUCLEOTIDE SEQUENCE [LARGE SCALE GENOMIC DNA]</scope>
    <source>
        <strain evidence="2 3">SD2A-2</strain>
    </source>
</reference>
<dbReference type="EMBL" id="ATIT01000132">
    <property type="protein sequence ID" value="EPI08844.1"/>
    <property type="molecule type" value="Genomic_DNA"/>
</dbReference>
<dbReference type="Proteomes" id="UP000014622">
    <property type="component" value="Unassembled WGS sequence"/>
</dbReference>
<evidence type="ECO:0000313" key="2">
    <source>
        <dbReference type="EMBL" id="EPI08844.1"/>
    </source>
</evidence>
<organism evidence="2 3">
    <name type="scientific">Enterococcus faecium SD2A-2</name>
    <dbReference type="NCBI Taxonomy" id="1244154"/>
    <lineage>
        <taxon>Bacteria</taxon>
        <taxon>Bacillati</taxon>
        <taxon>Bacillota</taxon>
        <taxon>Bacilli</taxon>
        <taxon>Lactobacillales</taxon>
        <taxon>Enterococcaceae</taxon>
        <taxon>Enterococcus</taxon>
    </lineage>
</organism>
<name>A0AB73A679_ENTFC</name>
<dbReference type="AlphaFoldDB" id="A0AB73A679"/>
<accession>A0AB73A679</accession>
<gene>
    <name evidence="2" type="ORF">D356_02602</name>
</gene>